<name>A0A9D4ECS2_DREPO</name>
<gene>
    <name evidence="1" type="ORF">DPMN_179679</name>
</gene>
<reference evidence="1" key="1">
    <citation type="journal article" date="2019" name="bioRxiv">
        <title>The Genome of the Zebra Mussel, Dreissena polymorpha: A Resource for Invasive Species Research.</title>
        <authorList>
            <person name="McCartney M.A."/>
            <person name="Auch B."/>
            <person name="Kono T."/>
            <person name="Mallez S."/>
            <person name="Zhang Y."/>
            <person name="Obille A."/>
            <person name="Becker A."/>
            <person name="Abrahante J.E."/>
            <person name="Garbe J."/>
            <person name="Badalamenti J.P."/>
            <person name="Herman A."/>
            <person name="Mangelson H."/>
            <person name="Liachko I."/>
            <person name="Sullivan S."/>
            <person name="Sone E.D."/>
            <person name="Koren S."/>
            <person name="Silverstein K.A.T."/>
            <person name="Beckman K.B."/>
            <person name="Gohl D.M."/>
        </authorList>
    </citation>
    <scope>NUCLEOTIDE SEQUENCE</scope>
    <source>
        <strain evidence="1">Duluth1</strain>
        <tissue evidence="1">Whole animal</tissue>
    </source>
</reference>
<comment type="caution">
    <text evidence="1">The sequence shown here is derived from an EMBL/GenBank/DDBJ whole genome shotgun (WGS) entry which is preliminary data.</text>
</comment>
<keyword evidence="2" id="KW-1185">Reference proteome</keyword>
<evidence type="ECO:0000313" key="2">
    <source>
        <dbReference type="Proteomes" id="UP000828390"/>
    </source>
</evidence>
<organism evidence="1 2">
    <name type="scientific">Dreissena polymorpha</name>
    <name type="common">Zebra mussel</name>
    <name type="synonym">Mytilus polymorpha</name>
    <dbReference type="NCBI Taxonomy" id="45954"/>
    <lineage>
        <taxon>Eukaryota</taxon>
        <taxon>Metazoa</taxon>
        <taxon>Spiralia</taxon>
        <taxon>Lophotrochozoa</taxon>
        <taxon>Mollusca</taxon>
        <taxon>Bivalvia</taxon>
        <taxon>Autobranchia</taxon>
        <taxon>Heteroconchia</taxon>
        <taxon>Euheterodonta</taxon>
        <taxon>Imparidentia</taxon>
        <taxon>Neoheterodontei</taxon>
        <taxon>Myida</taxon>
        <taxon>Dreissenoidea</taxon>
        <taxon>Dreissenidae</taxon>
        <taxon>Dreissena</taxon>
    </lineage>
</organism>
<sequence>MLVPYLVHAAIHHLLESANYADIRHGDVNIQFYLVYAALFISGVKLVTEKHSSTLDI</sequence>
<protein>
    <submittedName>
        <fullName evidence="1">Uncharacterized protein</fullName>
    </submittedName>
</protein>
<proteinExistence type="predicted"/>
<dbReference type="Proteomes" id="UP000828390">
    <property type="component" value="Unassembled WGS sequence"/>
</dbReference>
<reference evidence="1" key="2">
    <citation type="submission" date="2020-11" db="EMBL/GenBank/DDBJ databases">
        <authorList>
            <person name="McCartney M.A."/>
            <person name="Auch B."/>
            <person name="Kono T."/>
            <person name="Mallez S."/>
            <person name="Becker A."/>
            <person name="Gohl D.M."/>
            <person name="Silverstein K.A.T."/>
            <person name="Koren S."/>
            <person name="Bechman K.B."/>
            <person name="Herman A."/>
            <person name="Abrahante J.E."/>
            <person name="Garbe J."/>
        </authorList>
    </citation>
    <scope>NUCLEOTIDE SEQUENCE</scope>
    <source>
        <strain evidence="1">Duluth1</strain>
        <tissue evidence="1">Whole animal</tissue>
    </source>
</reference>
<dbReference type="AlphaFoldDB" id="A0A9D4ECS2"/>
<accession>A0A9D4ECS2</accession>
<dbReference type="EMBL" id="JAIWYP010000009">
    <property type="protein sequence ID" value="KAH3778224.1"/>
    <property type="molecule type" value="Genomic_DNA"/>
</dbReference>
<evidence type="ECO:0000313" key="1">
    <source>
        <dbReference type="EMBL" id="KAH3778224.1"/>
    </source>
</evidence>